<keyword evidence="3" id="KW-1185">Reference proteome</keyword>
<dbReference type="SMART" id="SM00822">
    <property type="entry name" value="PKS_KR"/>
    <property type="match status" value="1"/>
</dbReference>
<reference evidence="3" key="1">
    <citation type="journal article" date="2019" name="Int. J. Syst. Evol. Microbiol.">
        <title>The Global Catalogue of Microorganisms (GCM) 10K type strain sequencing project: providing services to taxonomists for standard genome sequencing and annotation.</title>
        <authorList>
            <consortium name="The Broad Institute Genomics Platform"/>
            <consortium name="The Broad Institute Genome Sequencing Center for Infectious Disease"/>
            <person name="Wu L."/>
            <person name="Ma J."/>
        </authorList>
    </citation>
    <scope>NUCLEOTIDE SEQUENCE [LARGE SCALE GENOMIC DNA]</scope>
    <source>
        <strain evidence="3">JCM 16902</strain>
    </source>
</reference>
<sequence>MSSTIVLTGGTGYLGSRLAERLLEITDHRLVLLARDPQRARQFIDAWGADGQKRVDVVPTDLRDGTIEGVARDSVTHVVHSAALIFFNVEKLDAQAVNVDGTRAVTEFARRCPNLQRYLAFSSLYSAGTRTGRILEQPHPPESAFANHYEWSKARSEQEVLDGASGLPLTIVRPGTVIADGPDGRVTQYNAFHNTLKLFFYGLLSLMPGDAATPMYLTTADFTATAAAHLLLSPRGEGIYHLGPDPDETQTLGELIDQAFDVFESDPAFRRRRLLRPEFCDVETFRHLVDASRSLGTSPMSQALQSVAPFAEQMFKRKHFDTTRLHAAWPEHPGTDSPSLTHAVIDRLVASRWGRNQEGTSWT</sequence>
<dbReference type="RefSeq" id="WP_231486247.1">
    <property type="nucleotide sequence ID" value="NZ_BAAAZO010000002.1"/>
</dbReference>
<proteinExistence type="predicted"/>
<dbReference type="PANTHER" id="PTHR43245">
    <property type="entry name" value="BIFUNCTIONAL POLYMYXIN RESISTANCE PROTEIN ARNA"/>
    <property type="match status" value="1"/>
</dbReference>
<dbReference type="SUPFAM" id="SSF51735">
    <property type="entry name" value="NAD(P)-binding Rossmann-fold domains"/>
    <property type="match status" value="1"/>
</dbReference>
<name>A0ABP6Z713_9ACTN</name>
<feature type="domain" description="Ketoreductase" evidence="1">
    <location>
        <begin position="3"/>
        <end position="245"/>
    </location>
</feature>
<dbReference type="InterPro" id="IPR050177">
    <property type="entry name" value="Lipid_A_modif_metabolic_enz"/>
</dbReference>
<dbReference type="InterPro" id="IPR057326">
    <property type="entry name" value="KR_dom"/>
</dbReference>
<gene>
    <name evidence="2" type="ORF">GCM10022223_14980</name>
</gene>
<dbReference type="InterPro" id="IPR013120">
    <property type="entry name" value="FAR_NAD-bd"/>
</dbReference>
<organism evidence="2 3">
    <name type="scientific">Kineosporia mesophila</name>
    <dbReference type="NCBI Taxonomy" id="566012"/>
    <lineage>
        <taxon>Bacteria</taxon>
        <taxon>Bacillati</taxon>
        <taxon>Actinomycetota</taxon>
        <taxon>Actinomycetes</taxon>
        <taxon>Kineosporiales</taxon>
        <taxon>Kineosporiaceae</taxon>
        <taxon>Kineosporia</taxon>
    </lineage>
</organism>
<evidence type="ECO:0000259" key="1">
    <source>
        <dbReference type="SMART" id="SM00822"/>
    </source>
</evidence>
<dbReference type="Gene3D" id="3.40.50.720">
    <property type="entry name" value="NAD(P)-binding Rossmann-like Domain"/>
    <property type="match status" value="1"/>
</dbReference>
<evidence type="ECO:0000313" key="2">
    <source>
        <dbReference type="EMBL" id="GAA3600405.1"/>
    </source>
</evidence>
<evidence type="ECO:0000313" key="3">
    <source>
        <dbReference type="Proteomes" id="UP001501074"/>
    </source>
</evidence>
<dbReference type="Proteomes" id="UP001501074">
    <property type="component" value="Unassembled WGS sequence"/>
</dbReference>
<accession>A0ABP6Z713</accession>
<dbReference type="EMBL" id="BAAAZO010000002">
    <property type="protein sequence ID" value="GAA3600405.1"/>
    <property type="molecule type" value="Genomic_DNA"/>
</dbReference>
<dbReference type="InterPro" id="IPR036291">
    <property type="entry name" value="NAD(P)-bd_dom_sf"/>
</dbReference>
<comment type="caution">
    <text evidence="2">The sequence shown here is derived from an EMBL/GenBank/DDBJ whole genome shotgun (WGS) entry which is preliminary data.</text>
</comment>
<dbReference type="Pfam" id="PF07993">
    <property type="entry name" value="NAD_binding_4"/>
    <property type="match status" value="1"/>
</dbReference>
<protein>
    <recommendedName>
        <fullName evidence="1">Ketoreductase domain-containing protein</fullName>
    </recommendedName>
</protein>